<dbReference type="EMBL" id="CP065956">
    <property type="protein sequence ID" value="QSR86387.1"/>
    <property type="molecule type" value="Genomic_DNA"/>
</dbReference>
<evidence type="ECO:0000256" key="1">
    <source>
        <dbReference type="SAM" id="Phobius"/>
    </source>
</evidence>
<keyword evidence="1" id="KW-0472">Membrane</keyword>
<dbReference type="Proteomes" id="UP000663088">
    <property type="component" value="Chromosome"/>
</dbReference>
<feature type="transmembrane region" description="Helical" evidence="1">
    <location>
        <begin position="357"/>
        <end position="380"/>
    </location>
</feature>
<dbReference type="RefSeq" id="WP_206845581.1">
    <property type="nucleotide sequence ID" value="NZ_CP065956.1"/>
</dbReference>
<organism evidence="2 3">
    <name type="scientific">Candidatus Methylacidiphilum infernorum</name>
    <dbReference type="NCBI Taxonomy" id="511746"/>
    <lineage>
        <taxon>Bacteria</taxon>
        <taxon>Pseudomonadati</taxon>
        <taxon>Verrucomicrobiota</taxon>
        <taxon>Methylacidiphilae</taxon>
        <taxon>Methylacidiphilales</taxon>
        <taxon>Methylacidiphilaceae</taxon>
        <taxon>Methylacidiphilum (ex Ratnadevi et al. 2023)</taxon>
    </lineage>
</organism>
<sequence>MHFKPEEKAVLLLGRDSLKEEQTEEIKKNLSFGSFHWEHFYHLCFVHGLWGFVFDNLNGRFPYPGEIKKKLSLLCQSTAKRNDLLFEEQKKILNLLNREGIAAIMLKGIDLSQMLYGEKWRLKSTTDIDLLVGLEDVPRTIFLLQKELGYGELTGRKTNLKTLLYWDKDISLYKEKNPLDFAPSILELHWSVAFNSKIDRRALEIIWREKTLGMWENIPLWRMNKVNELLFLLVHGSKHRWECLRHLLDVHEYILKSNFKEKEWEEITDKAFYFGWERFCMLGLALAQALYDTPVPAEVLETLGKNWIKKEEIFSSPSSFPYVRHFSLFELFSSKKDKLFFALKSLRFPSEEIVKHYPLPSFLSFLYIPLSASVAIFHWLRRNFASVFLRGLLKKK</sequence>
<proteinExistence type="predicted"/>
<dbReference type="InterPro" id="IPR039498">
    <property type="entry name" value="NTP_transf_5"/>
</dbReference>
<keyword evidence="1" id="KW-0812">Transmembrane</keyword>
<dbReference type="Pfam" id="PF14907">
    <property type="entry name" value="NTP_transf_5"/>
    <property type="match status" value="1"/>
</dbReference>
<keyword evidence="3" id="KW-1185">Reference proteome</keyword>
<keyword evidence="1" id="KW-1133">Transmembrane helix</keyword>
<name>A0ABX7PTX3_9BACT</name>
<reference evidence="2 3" key="1">
    <citation type="submission" date="2020-12" db="EMBL/GenBank/DDBJ databases">
        <authorList>
            <person name="Awala S.I."/>
            <person name="Gwak J.-H."/>
            <person name="Kim S.-J."/>
            <person name="Rhee S.-K."/>
        </authorList>
    </citation>
    <scope>NUCLEOTIDE SEQUENCE [LARGE SCALE GENOMIC DNA]</scope>
    <source>
        <strain evidence="2 3">IT5</strain>
    </source>
</reference>
<accession>A0ABX7PTX3</accession>
<evidence type="ECO:0000313" key="3">
    <source>
        <dbReference type="Proteomes" id="UP000663088"/>
    </source>
</evidence>
<gene>
    <name evidence="2" type="ORF">EM20IM_07755</name>
</gene>
<evidence type="ECO:0000313" key="2">
    <source>
        <dbReference type="EMBL" id="QSR86387.1"/>
    </source>
</evidence>
<protein>
    <submittedName>
        <fullName evidence="2">Nucleotidyltransferase family protein</fullName>
    </submittedName>
</protein>